<evidence type="ECO:0000313" key="1">
    <source>
        <dbReference type="EnsemblMetazoa" id="Aqu2.1.18375_001"/>
    </source>
</evidence>
<organism evidence="1">
    <name type="scientific">Amphimedon queenslandica</name>
    <name type="common">Sponge</name>
    <dbReference type="NCBI Taxonomy" id="400682"/>
    <lineage>
        <taxon>Eukaryota</taxon>
        <taxon>Metazoa</taxon>
        <taxon>Porifera</taxon>
        <taxon>Demospongiae</taxon>
        <taxon>Heteroscleromorpha</taxon>
        <taxon>Haplosclerida</taxon>
        <taxon>Niphatidae</taxon>
        <taxon>Amphimedon</taxon>
    </lineage>
</organism>
<dbReference type="InParanoid" id="A0A1X7TU04"/>
<dbReference type="EnsemblMetazoa" id="Aqu2.1.18375_001">
    <property type="protein sequence ID" value="Aqu2.1.18375_001"/>
    <property type="gene ID" value="Aqu2.1.18375"/>
</dbReference>
<proteinExistence type="predicted"/>
<dbReference type="Gene3D" id="3.30.70.2330">
    <property type="match status" value="1"/>
</dbReference>
<protein>
    <recommendedName>
        <fullName evidence="2">HIRAN domain-containing protein</fullName>
    </recommendedName>
</protein>
<reference evidence="1" key="1">
    <citation type="submission" date="2017-05" db="UniProtKB">
        <authorList>
            <consortium name="EnsemblMetazoa"/>
        </authorList>
    </citation>
    <scope>IDENTIFICATION</scope>
</reference>
<evidence type="ECO:0008006" key="2">
    <source>
        <dbReference type="Google" id="ProtNLM"/>
    </source>
</evidence>
<sequence>MEEDNSFDKHAVAILKDGLIVGHLPKEFSRVSSYFFLQEAQIEAQVICKRTVEKGQKCHVCIPLMQRQN</sequence>
<dbReference type="AlphaFoldDB" id="A0A1X7TU04"/>
<name>A0A1X7TU04_AMPQE</name>
<accession>A0A1X7TU04</accession>